<dbReference type="AlphaFoldDB" id="A0A1G6HYC2"/>
<dbReference type="RefSeq" id="WP_092819201.1">
    <property type="nucleotide sequence ID" value="NZ_BAABKJ010000001.1"/>
</dbReference>
<evidence type="ECO:0000313" key="12">
    <source>
        <dbReference type="Proteomes" id="UP000243468"/>
    </source>
</evidence>
<dbReference type="InterPro" id="IPR018950">
    <property type="entry name" value="DiS-bond_isomerase_DsbC/G_N"/>
</dbReference>
<keyword evidence="12" id="KW-1185">Reference proteome</keyword>
<dbReference type="PROSITE" id="PS51257">
    <property type="entry name" value="PROKAR_LIPOPROTEIN"/>
    <property type="match status" value="1"/>
</dbReference>
<dbReference type="SUPFAM" id="SSF52833">
    <property type="entry name" value="Thioredoxin-like"/>
    <property type="match status" value="1"/>
</dbReference>
<dbReference type="GO" id="GO:0042597">
    <property type="term" value="C:periplasmic space"/>
    <property type="evidence" value="ECO:0007669"/>
    <property type="project" value="UniProtKB-SubCell"/>
</dbReference>
<organism evidence="11 12">
    <name type="scientific">Acinetobacter kookii</name>
    <dbReference type="NCBI Taxonomy" id="1226327"/>
    <lineage>
        <taxon>Bacteria</taxon>
        <taxon>Pseudomonadati</taxon>
        <taxon>Pseudomonadota</taxon>
        <taxon>Gammaproteobacteria</taxon>
        <taxon>Moraxellales</taxon>
        <taxon>Moraxellaceae</taxon>
        <taxon>Acinetobacter</taxon>
    </lineage>
</organism>
<dbReference type="CDD" id="cd03020">
    <property type="entry name" value="DsbA_DsbC_DsbG"/>
    <property type="match status" value="1"/>
</dbReference>
<dbReference type="InterPro" id="IPR009094">
    <property type="entry name" value="DiS-bond_isomerase_DsbC/G_N_sf"/>
</dbReference>
<keyword evidence="3 7" id="KW-0732">Signal</keyword>
<comment type="similarity">
    <text evidence="2 7">Belongs to the thioredoxin family. DsbC subfamily.</text>
</comment>
<evidence type="ECO:0000313" key="11">
    <source>
        <dbReference type="EMBL" id="SDB99309.1"/>
    </source>
</evidence>
<dbReference type="Pfam" id="PF10411">
    <property type="entry name" value="DsbC_N"/>
    <property type="match status" value="1"/>
</dbReference>
<dbReference type="InterPro" id="IPR036249">
    <property type="entry name" value="Thioredoxin-like_sf"/>
</dbReference>
<evidence type="ECO:0000256" key="2">
    <source>
        <dbReference type="ARBA" id="ARBA00009813"/>
    </source>
</evidence>
<dbReference type="EMBL" id="FMYO01000002">
    <property type="protein sequence ID" value="SDB99309.1"/>
    <property type="molecule type" value="Genomic_DNA"/>
</dbReference>
<evidence type="ECO:0000256" key="8">
    <source>
        <dbReference type="SAM" id="MobiDB-lite"/>
    </source>
</evidence>
<dbReference type="InterPro" id="IPR033954">
    <property type="entry name" value="DiS-bond_Isoase_DsbC/G"/>
</dbReference>
<dbReference type="OrthoDB" id="12976at2"/>
<comment type="function">
    <text evidence="7">Required for disulfide bond formation in some periplasmic proteins. Acts by transferring its disulfide bond to other proteins and is reduced in the process.</text>
</comment>
<dbReference type="SUPFAM" id="SSF54423">
    <property type="entry name" value="DsbC/DsbG N-terminal domain-like"/>
    <property type="match status" value="1"/>
</dbReference>
<dbReference type="PANTHER" id="PTHR35272:SF3">
    <property type="entry name" value="THIOL:DISULFIDE INTERCHANGE PROTEIN DSBC"/>
    <property type="match status" value="1"/>
</dbReference>
<keyword evidence="6 7" id="KW-0676">Redox-active center</keyword>
<protein>
    <recommendedName>
        <fullName evidence="7">Thiol:disulfide interchange protein</fullName>
    </recommendedName>
</protein>
<sequence length="271" mass="29859">MLFTRSKIFLACTLAAGLGLTACSNSNNDEKKQSTLTASAPATGEASNLSERNAQQRLINTLQQHFKKANINAKILNIKATEVPNLYWVNLEGMSSVYATADGKYIIQGDVLRLGDSKIHNVSESLQSEANKKLLANLKAEDLLIYKAQGKTKHVVYVFTDVSCPYCHKLHEHMSEINAKGIEVRYIAWPRGEQFMPAMESVWCSEDRQAAFDQAIAGTPLAPATCKNPVRDQYQLGLNMGVNGTPAIYNSEGVYLGGYLSPEELVERLNN</sequence>
<evidence type="ECO:0000256" key="7">
    <source>
        <dbReference type="RuleBase" id="RU364038"/>
    </source>
</evidence>
<evidence type="ECO:0000259" key="9">
    <source>
        <dbReference type="Pfam" id="PF10411"/>
    </source>
</evidence>
<gene>
    <name evidence="11" type="ORF">SAMN05421732_102269</name>
</gene>
<evidence type="ECO:0000256" key="1">
    <source>
        <dbReference type="ARBA" id="ARBA00004418"/>
    </source>
</evidence>
<dbReference type="Gene3D" id="3.40.30.10">
    <property type="entry name" value="Glutaredoxin"/>
    <property type="match status" value="1"/>
</dbReference>
<name>A0A1G6HYC2_9GAMM</name>
<evidence type="ECO:0000256" key="5">
    <source>
        <dbReference type="ARBA" id="ARBA00023157"/>
    </source>
</evidence>
<proteinExistence type="inferred from homology"/>
<dbReference type="InterPro" id="IPR051470">
    <property type="entry name" value="Thiol:disulfide_interchange"/>
</dbReference>
<dbReference type="STRING" id="1226327.SAMN05421732_102269"/>
<dbReference type="Gene3D" id="3.10.450.70">
    <property type="entry name" value="Disulphide bond isomerase, DsbC/G, N-terminal"/>
    <property type="match status" value="1"/>
</dbReference>
<keyword evidence="5" id="KW-1015">Disulfide bond</keyword>
<dbReference type="Proteomes" id="UP000243468">
    <property type="component" value="Unassembled WGS sequence"/>
</dbReference>
<accession>A0A1G6HYC2</accession>
<evidence type="ECO:0000256" key="4">
    <source>
        <dbReference type="ARBA" id="ARBA00022764"/>
    </source>
</evidence>
<dbReference type="PANTHER" id="PTHR35272">
    <property type="entry name" value="THIOL:DISULFIDE INTERCHANGE PROTEIN DSBC-RELATED"/>
    <property type="match status" value="1"/>
</dbReference>
<feature type="domain" description="Disulphide bond isomerase DsbC/G N-terminal" evidence="9">
    <location>
        <begin position="62"/>
        <end position="122"/>
    </location>
</feature>
<keyword evidence="4 7" id="KW-0574">Periplasm</keyword>
<evidence type="ECO:0000256" key="6">
    <source>
        <dbReference type="ARBA" id="ARBA00023284"/>
    </source>
</evidence>
<feature type="signal peptide" evidence="7">
    <location>
        <begin position="1"/>
        <end position="22"/>
    </location>
</feature>
<feature type="chain" id="PRO_5017099785" description="Thiol:disulfide interchange protein" evidence="7">
    <location>
        <begin position="23"/>
        <end position="271"/>
    </location>
</feature>
<comment type="subcellular location">
    <subcellularLocation>
        <location evidence="1 7">Periplasm</location>
    </subcellularLocation>
</comment>
<reference evidence="12" key="1">
    <citation type="submission" date="2016-09" db="EMBL/GenBank/DDBJ databases">
        <authorList>
            <person name="Varghese N."/>
            <person name="Submissions S."/>
        </authorList>
    </citation>
    <scope>NUCLEOTIDE SEQUENCE [LARGE SCALE GENOMIC DNA]</scope>
    <source>
        <strain evidence="12">ANC 4667</strain>
    </source>
</reference>
<dbReference type="InterPro" id="IPR012336">
    <property type="entry name" value="Thioredoxin-like_fold"/>
</dbReference>
<evidence type="ECO:0000256" key="3">
    <source>
        <dbReference type="ARBA" id="ARBA00022729"/>
    </source>
</evidence>
<dbReference type="Pfam" id="PF13098">
    <property type="entry name" value="Thioredoxin_2"/>
    <property type="match status" value="1"/>
</dbReference>
<evidence type="ECO:0000259" key="10">
    <source>
        <dbReference type="Pfam" id="PF13098"/>
    </source>
</evidence>
<feature type="compositionally biased region" description="Polar residues" evidence="8">
    <location>
        <begin position="34"/>
        <end position="49"/>
    </location>
</feature>
<feature type="region of interest" description="Disordered" evidence="8">
    <location>
        <begin position="30"/>
        <end position="49"/>
    </location>
</feature>
<feature type="domain" description="Thioredoxin-like fold" evidence="10">
    <location>
        <begin position="148"/>
        <end position="268"/>
    </location>
</feature>